<sequence>MTTTAPPRRTRHAALTEELPDVLTTTAAGTTFGPGARAARDPRTWVREIAELTEPDAVVWCDGTAAEKQRLVDLMVDTGTLLPLNPELRPGSYLARSNPSDVARVESRTFICSRDEADAGPTNNWREPDAMRAELRDVFDGSMRGRTMYVVPFSMGPVGGPLSQVGIQVTDSPYVVVSMGVMTRVGSDVLALIDAGAPFVPAVHSVGAPLVDDTGAVTQDVPWPCNDTKYIAHFPETREIWSFGSGYGGNALLGKKCFALRIASAMARDEGWLAEHMLLIRATSPEGRAYHLAAAFPSACGKTNLAMLQPTVPGWKVETIGDDIAWLRPGPDGTLRAINPEAGFFGVAPGTGIDTNPVAVATFDRDTIFTNVALTDDGDVWWEGLTPEAPAHLVDWLGNDWTPGAQTPAAHPNSRFTVAAAQCPTIADTWEDPAGVPIDAIVFGGRRATNVPLVAQAYSWEHGVFMGATISSERTAAAEGALGELRRDPFAMLPFCGYNMADHWAHWLSVGAGLDPEKRPKIFQVNWFRKDAEGSFLWPGFGENSRVVEWITQQVDRSRGLRTDAGAVTSPVGLLPAPGALDVDGLDLPEGDLEALFEVDAASWLAETELTSQFFDTFGNRVPDQLWAQLARLRSRLGAE</sequence>
<dbReference type="PANTHER" id="PTHR11561:SF0">
    <property type="entry name" value="PHOSPHOENOLPYRUVATE CARBOXYKINASE [GTP]-RELATED"/>
    <property type="match status" value="1"/>
</dbReference>
<evidence type="ECO:0000256" key="10">
    <source>
        <dbReference type="ARBA" id="ARBA00023239"/>
    </source>
</evidence>
<feature type="binding site" evidence="11">
    <location>
        <begin position="541"/>
        <end position="544"/>
    </location>
    <ligand>
        <name>GTP</name>
        <dbReference type="ChEBI" id="CHEBI:37565"/>
    </ligand>
</feature>
<dbReference type="GO" id="GO:0006094">
    <property type="term" value="P:gluconeogenesis"/>
    <property type="evidence" value="ECO:0007669"/>
    <property type="project" value="UniProtKB-UniRule"/>
</dbReference>
<dbReference type="GO" id="GO:0016301">
    <property type="term" value="F:kinase activity"/>
    <property type="evidence" value="ECO:0007669"/>
    <property type="project" value="UniProtKB-KW"/>
</dbReference>
<feature type="binding site" evidence="11">
    <location>
        <position position="256"/>
    </location>
    <ligand>
        <name>Mn(2+)</name>
        <dbReference type="ChEBI" id="CHEBI:29035"/>
    </ligand>
</feature>
<dbReference type="GO" id="GO:0033993">
    <property type="term" value="P:response to lipid"/>
    <property type="evidence" value="ECO:0007669"/>
    <property type="project" value="TreeGrafter"/>
</dbReference>
<dbReference type="GO" id="GO:0046327">
    <property type="term" value="P:glycerol biosynthetic process from pyruvate"/>
    <property type="evidence" value="ECO:0007669"/>
    <property type="project" value="TreeGrafter"/>
</dbReference>
<keyword evidence="9 11" id="KW-0464">Manganese</keyword>
<dbReference type="Gene3D" id="3.90.228.20">
    <property type="match status" value="1"/>
</dbReference>
<feature type="active site" evidence="11">
    <location>
        <position position="300"/>
    </location>
</feature>
<dbReference type="PROSITE" id="PS00505">
    <property type="entry name" value="PEPCK_GTP"/>
    <property type="match status" value="1"/>
</dbReference>
<dbReference type="PIRSF" id="PIRSF001348">
    <property type="entry name" value="PEP_carboxykinase_GTP"/>
    <property type="match status" value="1"/>
</dbReference>
<name>A0A4Q1KY37_9CELL</name>
<evidence type="ECO:0000256" key="2">
    <source>
        <dbReference type="ARBA" id="ARBA00005796"/>
    </source>
</evidence>
<evidence type="ECO:0000313" key="14">
    <source>
        <dbReference type="EMBL" id="RXR25135.1"/>
    </source>
</evidence>
<keyword evidence="8 11" id="KW-0342">GTP-binding</keyword>
<keyword evidence="10 11" id="KW-0456">Lyase</keyword>
<protein>
    <recommendedName>
        <fullName evidence="11">Phosphoenolpyruvate carboxykinase [GTP]</fullName>
        <shortName evidence="11">PEP carboxykinase</shortName>
        <shortName evidence="11">PEPCK</shortName>
        <ecNumber evidence="11">4.1.1.32</ecNumber>
    </recommendedName>
    <alternativeName>
        <fullName evidence="11">GTP-dependent phosphoenolpyruvate carboxykinase</fullName>
        <shortName evidence="11">GTP-PEPCK</shortName>
    </alternativeName>
</protein>
<feature type="binding site" evidence="11">
    <location>
        <position position="104"/>
    </location>
    <ligand>
        <name>substrate</name>
    </ligand>
</feature>
<dbReference type="EC" id="4.1.1.32" evidence="11"/>
<feature type="binding site" evidence="11">
    <location>
        <begin position="247"/>
        <end position="249"/>
    </location>
    <ligand>
        <name>substrate</name>
    </ligand>
</feature>
<dbReference type="OrthoDB" id="9758871at2"/>
<feature type="domain" description="Phosphoenolpyruvate carboxykinase GTP-utilising N-terminal" evidence="13">
    <location>
        <begin position="45"/>
        <end position="268"/>
    </location>
</feature>
<dbReference type="STRING" id="1713.GCA_000718325_03267"/>
<comment type="function">
    <text evidence="11">Catalyzes the conversion of oxaloacetate (OAA) to phosphoenolpyruvate (PEP), the rate-limiting step in the metabolic pathway that produces glucose from lactate and other precursors derived from the citric acid cycle.</text>
</comment>
<comment type="subcellular location">
    <subcellularLocation>
        <location evidence="11">Cytoplasm</location>
    </subcellularLocation>
</comment>
<dbReference type="HAMAP" id="MF_00452">
    <property type="entry name" value="PEPCK_GTP"/>
    <property type="match status" value="1"/>
</dbReference>
<evidence type="ECO:0000256" key="7">
    <source>
        <dbReference type="ARBA" id="ARBA00022793"/>
    </source>
</evidence>
<evidence type="ECO:0000259" key="13">
    <source>
        <dbReference type="Pfam" id="PF17297"/>
    </source>
</evidence>
<dbReference type="Pfam" id="PF17297">
    <property type="entry name" value="PEPCK_N"/>
    <property type="match status" value="1"/>
</dbReference>
<proteinExistence type="inferred from homology"/>
<feature type="binding site" evidence="11">
    <location>
        <begin position="299"/>
        <end position="304"/>
    </location>
    <ligand>
        <name>GTP</name>
        <dbReference type="ChEBI" id="CHEBI:37565"/>
    </ligand>
</feature>
<dbReference type="GO" id="GO:0030145">
    <property type="term" value="F:manganese ion binding"/>
    <property type="evidence" value="ECO:0007669"/>
    <property type="project" value="UniProtKB-UniRule"/>
</dbReference>
<feature type="binding site" evidence="11">
    <location>
        <position position="323"/>
    </location>
    <ligand>
        <name>Mn(2+)</name>
        <dbReference type="ChEBI" id="CHEBI:29035"/>
    </ligand>
</feature>
<dbReference type="FunFam" id="3.40.449.10:FF:000005">
    <property type="entry name" value="Phosphoenolpyruvate carboxykinase [GTP]"/>
    <property type="match status" value="1"/>
</dbReference>
<evidence type="ECO:0000256" key="5">
    <source>
        <dbReference type="ARBA" id="ARBA00022723"/>
    </source>
</evidence>
<dbReference type="Pfam" id="PF00821">
    <property type="entry name" value="PEPCK_GTP"/>
    <property type="match status" value="1"/>
</dbReference>
<dbReference type="NCBIfam" id="NF003253">
    <property type="entry name" value="PRK04210.1"/>
    <property type="match status" value="1"/>
</dbReference>
<evidence type="ECO:0000256" key="1">
    <source>
        <dbReference type="ARBA" id="ARBA00004742"/>
    </source>
</evidence>
<keyword evidence="7 11" id="KW-0210">Decarboxylase</keyword>
<comment type="pathway">
    <text evidence="1 11">Carbohydrate biosynthesis; gluconeogenesis.</text>
</comment>
<keyword evidence="17" id="KW-1185">Reference proteome</keyword>
<keyword evidence="5 11" id="KW-0479">Metal-binding</keyword>
<comment type="subunit">
    <text evidence="3 11">Monomer.</text>
</comment>
<dbReference type="Proteomes" id="UP000289805">
    <property type="component" value="Unassembled WGS sequence"/>
</dbReference>
<comment type="caution">
    <text evidence="15">The sequence shown here is derived from an EMBL/GenBank/DDBJ whole genome shotgun (WGS) entry which is preliminary data.</text>
</comment>
<feature type="binding site" evidence="11">
    <location>
        <begin position="413"/>
        <end position="415"/>
    </location>
    <ligand>
        <name>substrate</name>
    </ligand>
</feature>
<keyword evidence="15" id="KW-0418">Kinase</keyword>
<dbReference type="InterPro" id="IPR035077">
    <property type="entry name" value="PEP_carboxykinase_GTP_C"/>
</dbReference>
<dbReference type="InterPro" id="IPR008209">
    <property type="entry name" value="PEP_carboxykinase_GTP"/>
</dbReference>
<dbReference type="GO" id="GO:0042594">
    <property type="term" value="P:response to starvation"/>
    <property type="evidence" value="ECO:0007669"/>
    <property type="project" value="TreeGrafter"/>
</dbReference>
<keyword evidence="6 11" id="KW-0547">Nucleotide-binding</keyword>
<evidence type="ECO:0000259" key="12">
    <source>
        <dbReference type="Pfam" id="PF00821"/>
    </source>
</evidence>
<keyword evidence="11" id="KW-0963">Cytoplasm</keyword>
<dbReference type="Proteomes" id="UP000290517">
    <property type="component" value="Unassembled WGS sequence"/>
</dbReference>
<evidence type="ECO:0000313" key="17">
    <source>
        <dbReference type="Proteomes" id="UP000290517"/>
    </source>
</evidence>
<dbReference type="GO" id="GO:0006107">
    <property type="term" value="P:oxaloacetate metabolic process"/>
    <property type="evidence" value="ECO:0007669"/>
    <property type="project" value="TreeGrafter"/>
</dbReference>
<feature type="binding site" evidence="11">
    <location>
        <position position="298"/>
    </location>
    <ligand>
        <name>substrate</name>
    </ligand>
</feature>
<dbReference type="SUPFAM" id="SSF68923">
    <property type="entry name" value="PEP carboxykinase N-terminal domain"/>
    <property type="match status" value="1"/>
</dbReference>
<dbReference type="InterPro" id="IPR013035">
    <property type="entry name" value="PEP_carboxykinase_C"/>
</dbReference>
<dbReference type="AlphaFoldDB" id="A0A4Q1KY37"/>
<keyword evidence="15" id="KW-0670">Pyruvate</keyword>
<dbReference type="EMBL" id="SDJQ01000008">
    <property type="protein sequence ID" value="RXR35281.1"/>
    <property type="molecule type" value="Genomic_DNA"/>
</dbReference>
<dbReference type="CDD" id="cd00819">
    <property type="entry name" value="PEPCK_GTP"/>
    <property type="match status" value="1"/>
</dbReference>
<evidence type="ECO:0000256" key="6">
    <source>
        <dbReference type="ARBA" id="ARBA00022741"/>
    </source>
</evidence>
<evidence type="ECO:0000256" key="3">
    <source>
        <dbReference type="ARBA" id="ARBA00011245"/>
    </source>
</evidence>
<dbReference type="Gene3D" id="2.170.8.10">
    <property type="entry name" value="Phosphoenolpyruvate Carboxykinase, domain 2"/>
    <property type="match status" value="1"/>
</dbReference>
<gene>
    <name evidence="11" type="primary">pckG</name>
    <name evidence="14" type="ORF">EQW73_12750</name>
    <name evidence="15" type="ORF">EQW78_06720</name>
</gene>
<accession>A0A4Q1KY37</accession>
<feature type="domain" description="Phosphoenolpyruvate carboxykinase C-terminal P-loop" evidence="12">
    <location>
        <begin position="272"/>
        <end position="636"/>
    </location>
</feature>
<evidence type="ECO:0000256" key="8">
    <source>
        <dbReference type="ARBA" id="ARBA00023134"/>
    </source>
</evidence>
<dbReference type="PANTHER" id="PTHR11561">
    <property type="entry name" value="PHOSPHOENOLPYRUVATE CARBOXYKINASE"/>
    <property type="match status" value="1"/>
</dbReference>
<organism evidence="15 16">
    <name type="scientific">Oerskovia turbata</name>
    <dbReference type="NCBI Taxonomy" id="1713"/>
    <lineage>
        <taxon>Bacteria</taxon>
        <taxon>Bacillati</taxon>
        <taxon>Actinomycetota</taxon>
        <taxon>Actinomycetes</taxon>
        <taxon>Micrococcales</taxon>
        <taxon>Cellulomonadaceae</taxon>
        <taxon>Oerskovia</taxon>
    </lineage>
</organism>
<dbReference type="GO" id="GO:0004613">
    <property type="term" value="F:phosphoenolpyruvate carboxykinase (GTP) activity"/>
    <property type="evidence" value="ECO:0007669"/>
    <property type="project" value="UniProtKB-UniRule"/>
</dbReference>
<feature type="binding site" evidence="11">
    <location>
        <position position="276"/>
    </location>
    <ligand>
        <name>Mn(2+)</name>
        <dbReference type="ChEBI" id="CHEBI:29035"/>
    </ligand>
</feature>
<evidence type="ECO:0000256" key="9">
    <source>
        <dbReference type="ARBA" id="ARBA00023211"/>
    </source>
</evidence>
<dbReference type="GO" id="GO:0005525">
    <property type="term" value="F:GTP binding"/>
    <property type="evidence" value="ECO:0007669"/>
    <property type="project" value="UniProtKB-UniRule"/>
</dbReference>
<evidence type="ECO:0000313" key="16">
    <source>
        <dbReference type="Proteomes" id="UP000289805"/>
    </source>
</evidence>
<dbReference type="SUPFAM" id="SSF53795">
    <property type="entry name" value="PEP carboxykinase-like"/>
    <property type="match status" value="1"/>
</dbReference>
<dbReference type="RefSeq" id="WP_030152909.1">
    <property type="nucleotide sequence ID" value="NZ_JOFV01000019.1"/>
</dbReference>
<dbReference type="UniPathway" id="UPA00138"/>
<evidence type="ECO:0000313" key="15">
    <source>
        <dbReference type="EMBL" id="RXR35281.1"/>
    </source>
</evidence>
<dbReference type="Gene3D" id="3.40.449.10">
    <property type="entry name" value="Phosphoenolpyruvate Carboxykinase, domain 1"/>
    <property type="match status" value="1"/>
</dbReference>
<comment type="catalytic activity">
    <reaction evidence="11">
        <text>oxaloacetate + GTP = phosphoenolpyruvate + GDP + CO2</text>
        <dbReference type="Rhea" id="RHEA:10388"/>
        <dbReference type="ChEBI" id="CHEBI:16452"/>
        <dbReference type="ChEBI" id="CHEBI:16526"/>
        <dbReference type="ChEBI" id="CHEBI:37565"/>
        <dbReference type="ChEBI" id="CHEBI:58189"/>
        <dbReference type="ChEBI" id="CHEBI:58702"/>
        <dbReference type="EC" id="4.1.1.32"/>
    </reaction>
</comment>
<feature type="binding site" evidence="11">
    <location>
        <position position="446"/>
    </location>
    <ligand>
        <name>GTP</name>
        <dbReference type="ChEBI" id="CHEBI:37565"/>
    </ligand>
</feature>
<keyword evidence="15" id="KW-0808">Transferase</keyword>
<dbReference type="InterPro" id="IPR018091">
    <property type="entry name" value="PEP_carboxykin_GTP_CS"/>
</dbReference>
<dbReference type="GO" id="GO:0071333">
    <property type="term" value="P:cellular response to glucose stimulus"/>
    <property type="evidence" value="ECO:0007669"/>
    <property type="project" value="TreeGrafter"/>
</dbReference>
<feature type="binding site" evidence="11">
    <location>
        <position position="415"/>
    </location>
    <ligand>
        <name>GTP</name>
        <dbReference type="ChEBI" id="CHEBI:37565"/>
    </ligand>
</feature>
<dbReference type="EMBL" id="SDJR01000007">
    <property type="protein sequence ID" value="RXR25135.1"/>
    <property type="molecule type" value="Genomic_DNA"/>
</dbReference>
<reference evidence="16 17" key="1">
    <citation type="submission" date="2019-01" db="EMBL/GenBank/DDBJ databases">
        <title>Oerskovia turbata Genome sequencing and assembly.</title>
        <authorList>
            <person name="Dou T."/>
        </authorList>
    </citation>
    <scope>NUCLEOTIDE SEQUENCE [LARGE SCALE GENOMIC DNA]</scope>
    <source>
        <strain evidence="15 16">JCM12123</strain>
        <strain evidence="14 17">JCM3160</strain>
    </source>
</reference>
<evidence type="ECO:0000256" key="4">
    <source>
        <dbReference type="ARBA" id="ARBA00022432"/>
    </source>
</evidence>
<dbReference type="GO" id="GO:0019543">
    <property type="term" value="P:propionate catabolic process"/>
    <property type="evidence" value="ECO:0007669"/>
    <property type="project" value="TreeGrafter"/>
</dbReference>
<comment type="similarity">
    <text evidence="2 11">Belongs to the phosphoenolpyruvate carboxykinase [GTP] family.</text>
</comment>
<comment type="cofactor">
    <cofactor evidence="11">
        <name>Mn(2+)</name>
        <dbReference type="ChEBI" id="CHEBI:29035"/>
    </cofactor>
    <text evidence="11">Binds 1 Mn(2+) ion per subunit.</text>
</comment>
<keyword evidence="4 11" id="KW-0312">Gluconeogenesis</keyword>
<dbReference type="InterPro" id="IPR008210">
    <property type="entry name" value="PEP_carboxykinase_N"/>
</dbReference>
<dbReference type="GO" id="GO:0005829">
    <property type="term" value="C:cytosol"/>
    <property type="evidence" value="ECO:0007669"/>
    <property type="project" value="TreeGrafter"/>
</dbReference>
<evidence type="ECO:0000256" key="11">
    <source>
        <dbReference type="HAMAP-Rule" id="MF_00452"/>
    </source>
</evidence>
<dbReference type="InterPro" id="IPR035078">
    <property type="entry name" value="PEP_carboxykinase_GTP_N"/>
</dbReference>